<evidence type="ECO:0000256" key="4">
    <source>
        <dbReference type="ARBA" id="ARBA00022801"/>
    </source>
</evidence>
<dbReference type="InterPro" id="IPR045090">
    <property type="entry name" value="Pept_M3A_M3B"/>
</dbReference>
<dbReference type="PANTHER" id="PTHR11804">
    <property type="entry name" value="PROTEASE M3 THIMET OLIGOPEPTIDASE-RELATED"/>
    <property type="match status" value="1"/>
</dbReference>
<dbReference type="PROSITE" id="PS50108">
    <property type="entry name" value="CRIB"/>
    <property type="match status" value="1"/>
</dbReference>
<dbReference type="GO" id="GO:0046872">
    <property type="term" value="F:metal ion binding"/>
    <property type="evidence" value="ECO:0007669"/>
    <property type="project" value="UniProtKB-UniRule"/>
</dbReference>
<dbReference type="GO" id="GO:0006508">
    <property type="term" value="P:proteolysis"/>
    <property type="evidence" value="ECO:0007669"/>
    <property type="project" value="UniProtKB-KW"/>
</dbReference>
<evidence type="ECO:0000256" key="5">
    <source>
        <dbReference type="ARBA" id="ARBA00022833"/>
    </source>
</evidence>
<proteinExistence type="inferred from homology"/>
<protein>
    <submittedName>
        <fullName evidence="9">Mitochondrial intermediate peptidase</fullName>
        <ecNumber evidence="9">3.4.24.59</ecNumber>
    </submittedName>
</protein>
<dbReference type="GO" id="GO:0005739">
    <property type="term" value="C:mitochondrion"/>
    <property type="evidence" value="ECO:0007669"/>
    <property type="project" value="TreeGrafter"/>
</dbReference>
<keyword evidence="4 7" id="KW-0378">Hydrolase</keyword>
<comment type="similarity">
    <text evidence="1 7">Belongs to the peptidase M3 family.</text>
</comment>
<dbReference type="GeneID" id="24424747"/>
<feature type="domain" description="CRIB" evidence="8">
    <location>
        <begin position="585"/>
        <end position="600"/>
    </location>
</feature>
<evidence type="ECO:0000256" key="6">
    <source>
        <dbReference type="ARBA" id="ARBA00023049"/>
    </source>
</evidence>
<dbReference type="GO" id="GO:0006518">
    <property type="term" value="P:peptide metabolic process"/>
    <property type="evidence" value="ECO:0007669"/>
    <property type="project" value="TreeGrafter"/>
</dbReference>
<dbReference type="Gene3D" id="3.40.390.10">
    <property type="entry name" value="Collagenase (Catalytic Domain)"/>
    <property type="match status" value="1"/>
</dbReference>
<keyword evidence="3 7" id="KW-0479">Metal-binding</keyword>
<dbReference type="InterPro" id="IPR024077">
    <property type="entry name" value="Neurolysin/TOP_dom2"/>
</dbReference>
<dbReference type="RefSeq" id="XP_021338435.1">
    <property type="nucleotide sequence ID" value="XM_021481846.1"/>
</dbReference>
<dbReference type="InterPro" id="IPR024079">
    <property type="entry name" value="MetalloPept_cat_dom_sf"/>
</dbReference>
<keyword evidence="6 7" id="KW-0482">Metalloprotease</keyword>
<reference evidence="9 10" key="1">
    <citation type="journal article" date="2012" name="Nucleic Acids Res.">
        <title>Sequencing of the smallest Apicomplexan genome from the human pathogen Babesia microti.</title>
        <authorList>
            <person name="Cornillot E."/>
            <person name="Hadj-Kaddour K."/>
            <person name="Dassouli A."/>
            <person name="Noel B."/>
            <person name="Ranwez V."/>
            <person name="Vacherie B."/>
            <person name="Augagneur Y."/>
            <person name="Bres V."/>
            <person name="Duclos A."/>
            <person name="Randazzo S."/>
            <person name="Carcy B."/>
            <person name="Debierre-Grockiego F."/>
            <person name="Delbecq S."/>
            <person name="Moubri-Menage K."/>
            <person name="Shams-Eldin H."/>
            <person name="Usmani-Brown S."/>
            <person name="Bringaud F."/>
            <person name="Wincker P."/>
            <person name="Vivares C.P."/>
            <person name="Schwarz R.T."/>
            <person name="Schetters T.P."/>
            <person name="Krause P.J."/>
            <person name="Gorenflot A."/>
            <person name="Berry V."/>
            <person name="Barbe V."/>
            <person name="Ben Mamoun C."/>
        </authorList>
    </citation>
    <scope>NUCLEOTIDE SEQUENCE [LARGE SCALE GENOMIC DNA]</scope>
    <source>
        <strain evidence="9 10">RI</strain>
    </source>
</reference>
<keyword evidence="2 7" id="KW-0645">Protease</keyword>
<dbReference type="SUPFAM" id="SSF55486">
    <property type="entry name" value="Metalloproteases ('zincins'), catalytic domain"/>
    <property type="match status" value="1"/>
</dbReference>
<evidence type="ECO:0000313" key="9">
    <source>
        <dbReference type="EMBL" id="SJK86253.1"/>
    </source>
</evidence>
<accession>A0A1R4AB54</accession>
<dbReference type="PANTHER" id="PTHR11804:SF79">
    <property type="entry name" value="MITOCHONDRIAL INTERMEDIATE PEPTIDASE"/>
    <property type="match status" value="1"/>
</dbReference>
<comment type="cofactor">
    <cofactor evidence="7">
        <name>Zn(2+)</name>
        <dbReference type="ChEBI" id="CHEBI:29105"/>
    </cofactor>
    <text evidence="7">Binds 1 zinc ion.</text>
</comment>
<reference evidence="9 10" key="2">
    <citation type="journal article" date="2013" name="PLoS ONE">
        <title>Whole genome mapping and re-organization of the nuclear and mitochondrial genomes of Babesia microti isolates.</title>
        <authorList>
            <person name="Cornillot E."/>
            <person name="Dassouli A."/>
            <person name="Garg A."/>
            <person name="Pachikara N."/>
            <person name="Randazzo S."/>
            <person name="Depoix D."/>
            <person name="Carcy B."/>
            <person name="Delbecq S."/>
            <person name="Frutos R."/>
            <person name="Silva J.C."/>
            <person name="Sutton R."/>
            <person name="Krause P.J."/>
            <person name="Mamoun C.B."/>
        </authorList>
    </citation>
    <scope>NUCLEOTIDE SEQUENCE [LARGE SCALE GENOMIC DNA]</scope>
    <source>
        <strain evidence="9 10">RI</strain>
    </source>
</reference>
<evidence type="ECO:0000259" key="8">
    <source>
        <dbReference type="PROSITE" id="PS50108"/>
    </source>
</evidence>
<dbReference type="KEGG" id="bmic:BMR1_03g00560"/>
<dbReference type="VEuPathDB" id="PiroplasmaDB:BMR1_03g00560"/>
<evidence type="ECO:0000256" key="1">
    <source>
        <dbReference type="ARBA" id="ARBA00006040"/>
    </source>
</evidence>
<keyword evidence="5 7" id="KW-0862">Zinc</keyword>
<dbReference type="OrthoDB" id="17530at2759"/>
<evidence type="ECO:0000256" key="7">
    <source>
        <dbReference type="RuleBase" id="RU003435"/>
    </source>
</evidence>
<name>A0A1R4AB54_BABMR</name>
<sequence length="674" mass="78069">MYSIAHSFKNTLNHHHYRHFKELFHITHGIFCTNLRFHGTLHWRGVNSPNDLRIMCSHIINDAKKILDCTFSRQNPSAVELLCSIDHVSNMLCLLADPAEFVRTVHPEPQWRIAANEVVNEVSMFIEKVNMDKHSYAVLINAINETESLTFEQQKVLYHMIASMRDHGVHFTQSQKSEYLALLLQERELSQILTDTQRKYIKIPTSLIPPNYMNQNDFKYKELLLDYSLGNHLMKYTHDTNMRKQIYCCLMQRSQTLDQSLLNLTQTRHKMAKMRQFSSYSSLSLRDNILSTPAQVDKYLTNILDSINSSLVDELHLISANVNEINPWDLDYLVSQYEIKHISDERFTFNSLMDFFRKIVKSLFDIQIVESQDKGSWDELMKYHFVKDGIKLCTLYLDIFNRDEKNGIFAQFTLKCSKSLSTYLNNHELGTSLIDKYFDLTDGQHITFQTPSTAIVCNFPRDSSETNLDINQAIMLFHELGHTLHTLLSLTTYQHLSGNRGGVDFAEFSSHLFEFYPRKILNTNNSNNLQCIELAKMAILALSDQIVYSNEWHDYTHLTSTVRDKLLQYPTLNQSVKGNLVLDIIGLPNLSKFDHLVHYGGTYYCYLYSRSLAGMIWKLTAEGNEYSAAFGQQLYKFFSQGSIDSSIKPILDICNGNSDLLKHPESINPKFTFM</sequence>
<dbReference type="EC" id="3.4.24.59" evidence="9"/>
<evidence type="ECO:0000256" key="2">
    <source>
        <dbReference type="ARBA" id="ARBA00022670"/>
    </source>
</evidence>
<dbReference type="EMBL" id="LN871598">
    <property type="protein sequence ID" value="SJK86253.1"/>
    <property type="molecule type" value="Genomic_DNA"/>
</dbReference>
<dbReference type="Proteomes" id="UP000002899">
    <property type="component" value="Chromosome III"/>
</dbReference>
<dbReference type="InterPro" id="IPR001567">
    <property type="entry name" value="Pept_M3A_M3B_dom"/>
</dbReference>
<evidence type="ECO:0000313" key="10">
    <source>
        <dbReference type="Proteomes" id="UP000002899"/>
    </source>
</evidence>
<dbReference type="Pfam" id="PF01432">
    <property type="entry name" value="Peptidase_M3"/>
    <property type="match status" value="1"/>
</dbReference>
<reference evidence="9 10" key="3">
    <citation type="journal article" date="2016" name="Sci. Rep.">
        <title>Genome-wide diversity and gene expression profiling of Babesia microti isolates identify polymorphic genes that mediate host-pathogen interactions.</title>
        <authorList>
            <person name="Silva J.C."/>
            <person name="Cornillot E."/>
            <person name="McCracken C."/>
            <person name="Usmani-Brown S."/>
            <person name="Dwivedi A."/>
            <person name="Ifeonu O.O."/>
            <person name="Crabtree J."/>
            <person name="Gotia H.T."/>
            <person name="Virji A.Z."/>
            <person name="Reynes C."/>
            <person name="Colinge J."/>
            <person name="Kumar V."/>
            <person name="Lawres L."/>
            <person name="Pazzi J.E."/>
            <person name="Pablo J.V."/>
            <person name="Hung C."/>
            <person name="Brancato J."/>
            <person name="Kumari P."/>
            <person name="Orvis J."/>
            <person name="Tretina K."/>
            <person name="Chibucos M."/>
            <person name="Ott S."/>
            <person name="Sadzewicz L."/>
            <person name="Sengamalay N."/>
            <person name="Shetty A.C."/>
            <person name="Su Q."/>
            <person name="Tallon L."/>
            <person name="Fraser C.M."/>
            <person name="Frutos R."/>
            <person name="Molina D.M."/>
            <person name="Krause P.J."/>
            <person name="Ben Mamoun C."/>
        </authorList>
    </citation>
    <scope>NUCLEOTIDE SEQUENCE [LARGE SCALE GENOMIC DNA]</scope>
    <source>
        <strain evidence="9 10">RI</strain>
    </source>
</reference>
<dbReference type="GO" id="GO:0004222">
    <property type="term" value="F:metalloendopeptidase activity"/>
    <property type="evidence" value="ECO:0007669"/>
    <property type="project" value="UniProtKB-EC"/>
</dbReference>
<gene>
    <name evidence="9" type="ORF">BMR1_03g00560</name>
</gene>
<organism evidence="9 10">
    <name type="scientific">Babesia microti (strain RI)</name>
    <dbReference type="NCBI Taxonomy" id="1133968"/>
    <lineage>
        <taxon>Eukaryota</taxon>
        <taxon>Sar</taxon>
        <taxon>Alveolata</taxon>
        <taxon>Apicomplexa</taxon>
        <taxon>Aconoidasida</taxon>
        <taxon>Piroplasmida</taxon>
        <taxon>Babesiidae</taxon>
        <taxon>Babesia</taxon>
    </lineage>
</organism>
<dbReference type="InterPro" id="IPR000095">
    <property type="entry name" value="CRIB_dom"/>
</dbReference>
<dbReference type="Gene3D" id="1.10.1370.10">
    <property type="entry name" value="Neurolysin, domain 3"/>
    <property type="match status" value="1"/>
</dbReference>
<evidence type="ECO:0000256" key="3">
    <source>
        <dbReference type="ARBA" id="ARBA00022723"/>
    </source>
</evidence>
<dbReference type="AlphaFoldDB" id="A0A1R4AB54"/>
<keyword evidence="10" id="KW-1185">Reference proteome</keyword>